<protein>
    <recommendedName>
        <fullName evidence="4">Malonyl CoA-acyl carrier protein transacylase</fullName>
        <ecNumber evidence="4">2.3.1.39</ecNumber>
    </recommendedName>
</protein>
<dbReference type="STRING" id="1514105.AOC36_10515"/>
<dbReference type="InterPro" id="IPR001227">
    <property type="entry name" value="Ac_transferase_dom_sf"/>
</dbReference>
<evidence type="ECO:0000256" key="5">
    <source>
        <dbReference type="PIRSR" id="PIRSR000446-1"/>
    </source>
</evidence>
<comment type="similarity">
    <text evidence="4">Belongs to the fabD family.</text>
</comment>
<reference evidence="7 8" key="1">
    <citation type="submission" date="2015-10" db="EMBL/GenBank/DDBJ databases">
        <title>Erysipelothrix larvae sp. LV19 isolated from the larval gut of the rhinoceros beetle, Trypoxylus dichotomus.</title>
        <authorList>
            <person name="Lim S."/>
            <person name="Kim B.-C."/>
        </authorList>
    </citation>
    <scope>NUCLEOTIDE SEQUENCE [LARGE SCALE GENOMIC DNA]</scope>
    <source>
        <strain evidence="7 8">LV19</strain>
    </source>
</reference>
<dbReference type="AlphaFoldDB" id="A0A0X8H1H9"/>
<dbReference type="InterPro" id="IPR024925">
    <property type="entry name" value="Malonyl_CoA-ACP_transAc"/>
</dbReference>
<dbReference type="InterPro" id="IPR016035">
    <property type="entry name" value="Acyl_Trfase/lysoPLipase"/>
</dbReference>
<feature type="domain" description="Malonyl-CoA:ACP transacylase (MAT)" evidence="6">
    <location>
        <begin position="6"/>
        <end position="295"/>
    </location>
</feature>
<dbReference type="SUPFAM" id="SSF55048">
    <property type="entry name" value="Probable ACP-binding domain of malonyl-CoA ACP transacylase"/>
    <property type="match status" value="1"/>
</dbReference>
<dbReference type="Gene3D" id="3.40.366.10">
    <property type="entry name" value="Malonyl-Coenzyme A Acyl Carrier Protein, domain 2"/>
    <property type="match status" value="1"/>
</dbReference>
<organism evidence="7 8">
    <name type="scientific">Erysipelothrix larvae</name>
    <dbReference type="NCBI Taxonomy" id="1514105"/>
    <lineage>
        <taxon>Bacteria</taxon>
        <taxon>Bacillati</taxon>
        <taxon>Bacillota</taxon>
        <taxon>Erysipelotrichia</taxon>
        <taxon>Erysipelotrichales</taxon>
        <taxon>Erysipelotrichaceae</taxon>
        <taxon>Erysipelothrix</taxon>
    </lineage>
</organism>
<comment type="catalytic activity">
    <reaction evidence="3 4">
        <text>holo-[ACP] + malonyl-CoA = malonyl-[ACP] + CoA</text>
        <dbReference type="Rhea" id="RHEA:41792"/>
        <dbReference type="Rhea" id="RHEA-COMP:9623"/>
        <dbReference type="Rhea" id="RHEA-COMP:9685"/>
        <dbReference type="ChEBI" id="CHEBI:57287"/>
        <dbReference type="ChEBI" id="CHEBI:57384"/>
        <dbReference type="ChEBI" id="CHEBI:64479"/>
        <dbReference type="ChEBI" id="CHEBI:78449"/>
        <dbReference type="EC" id="2.3.1.39"/>
    </reaction>
</comment>
<dbReference type="GO" id="GO:0006633">
    <property type="term" value="P:fatty acid biosynthetic process"/>
    <property type="evidence" value="ECO:0007669"/>
    <property type="project" value="TreeGrafter"/>
</dbReference>
<dbReference type="PANTHER" id="PTHR42681">
    <property type="entry name" value="MALONYL-COA-ACYL CARRIER PROTEIN TRANSACYLASE, MITOCHONDRIAL"/>
    <property type="match status" value="1"/>
</dbReference>
<evidence type="ECO:0000256" key="1">
    <source>
        <dbReference type="ARBA" id="ARBA00022679"/>
    </source>
</evidence>
<dbReference type="SUPFAM" id="SSF52151">
    <property type="entry name" value="FabD/lysophospholipase-like"/>
    <property type="match status" value="1"/>
</dbReference>
<keyword evidence="2 4" id="KW-0012">Acyltransferase</keyword>
<keyword evidence="8" id="KW-1185">Reference proteome</keyword>
<dbReference type="Proteomes" id="UP000063781">
    <property type="component" value="Chromosome"/>
</dbReference>
<sequence length="296" mass="33027">MKKGFIFAGQGQQFLLMGHDLYEADQDVKDLYDTATKILGYDVLCLDEASLQKTLYTQPALYVLGHALDHLLKKEGIFPDVVSGLSLGEYNALTSSGVISFEDGLRLIQKRAHLMHHAFEPFSTAMVACLKTDLQTIEALLEKTQVEVCNINTPSQIVIGGMKQDIETILPQLKHAKVIAIPLKVSTVSHMSLLCEVSDALKEVLRNQRFLTPHVMFVNNIEGVLQHEGFVESLSLHISRPTQMVKVIQTMRQQGVEHFIEVGPKGSISKFIKEICGESVKISNVYDMQTLRSECE</sequence>
<dbReference type="GO" id="GO:0004314">
    <property type="term" value="F:[acyl-carrier-protein] S-malonyltransferase activity"/>
    <property type="evidence" value="ECO:0007669"/>
    <property type="project" value="UniProtKB-EC"/>
</dbReference>
<dbReference type="PANTHER" id="PTHR42681:SF1">
    <property type="entry name" value="MALONYL-COA-ACYL CARRIER PROTEIN TRANSACYLASE, MITOCHONDRIAL"/>
    <property type="match status" value="1"/>
</dbReference>
<dbReference type="OrthoDB" id="9805460at2"/>
<name>A0A0X8H1H9_9FIRM</name>
<dbReference type="EMBL" id="CP013213">
    <property type="protein sequence ID" value="AMC94389.1"/>
    <property type="molecule type" value="Genomic_DNA"/>
</dbReference>
<dbReference type="Pfam" id="PF00698">
    <property type="entry name" value="Acyl_transf_1"/>
    <property type="match status" value="1"/>
</dbReference>
<dbReference type="InterPro" id="IPR014043">
    <property type="entry name" value="Acyl_transferase_dom"/>
</dbReference>
<feature type="active site" evidence="5">
    <location>
        <position position="190"/>
    </location>
</feature>
<evidence type="ECO:0000313" key="7">
    <source>
        <dbReference type="EMBL" id="AMC94389.1"/>
    </source>
</evidence>
<dbReference type="Gene3D" id="3.30.70.250">
    <property type="entry name" value="Malonyl-CoA ACP transacylase, ACP-binding"/>
    <property type="match status" value="1"/>
</dbReference>
<dbReference type="EC" id="2.3.1.39" evidence="4"/>
<feature type="active site" evidence="5">
    <location>
        <position position="86"/>
    </location>
</feature>
<evidence type="ECO:0000259" key="6">
    <source>
        <dbReference type="SMART" id="SM00827"/>
    </source>
</evidence>
<dbReference type="KEGG" id="erl:AOC36_10515"/>
<dbReference type="SMART" id="SM00827">
    <property type="entry name" value="PKS_AT"/>
    <property type="match status" value="1"/>
</dbReference>
<keyword evidence="1 4" id="KW-0808">Transferase</keyword>
<dbReference type="InterPro" id="IPR050858">
    <property type="entry name" value="Mal-CoA-ACP_Trans/PKS_FabD"/>
</dbReference>
<accession>A0A0X8H1H9</accession>
<evidence type="ECO:0000256" key="2">
    <source>
        <dbReference type="ARBA" id="ARBA00023315"/>
    </source>
</evidence>
<evidence type="ECO:0000313" key="8">
    <source>
        <dbReference type="Proteomes" id="UP000063781"/>
    </source>
</evidence>
<dbReference type="RefSeq" id="WP_067634071.1">
    <property type="nucleotide sequence ID" value="NZ_CP013213.1"/>
</dbReference>
<gene>
    <name evidence="7" type="ORF">AOC36_10515</name>
</gene>
<evidence type="ECO:0000256" key="3">
    <source>
        <dbReference type="ARBA" id="ARBA00048462"/>
    </source>
</evidence>
<proteinExistence type="inferred from homology"/>
<dbReference type="InterPro" id="IPR016036">
    <property type="entry name" value="Malonyl_transacylase_ACP-bd"/>
</dbReference>
<evidence type="ECO:0000256" key="4">
    <source>
        <dbReference type="PIRNR" id="PIRNR000446"/>
    </source>
</evidence>
<dbReference type="PIRSF" id="PIRSF000446">
    <property type="entry name" value="Mct"/>
    <property type="match status" value="1"/>
</dbReference>
<dbReference type="GO" id="GO:0005829">
    <property type="term" value="C:cytosol"/>
    <property type="evidence" value="ECO:0007669"/>
    <property type="project" value="TreeGrafter"/>
</dbReference>